<keyword evidence="4" id="KW-0378">Hydrolase</keyword>
<evidence type="ECO:0000256" key="3">
    <source>
        <dbReference type="ARBA" id="ARBA00022759"/>
    </source>
</evidence>
<dbReference type="Proteomes" id="UP000297149">
    <property type="component" value="Chromosome"/>
</dbReference>
<dbReference type="EMBL" id="CP039396">
    <property type="protein sequence ID" value="QCD41162.1"/>
    <property type="molecule type" value="Genomic_DNA"/>
</dbReference>
<keyword evidence="3" id="KW-0255">Endonuclease</keyword>
<dbReference type="Gene3D" id="1.10.575.10">
    <property type="entry name" value="P1 Nuclease"/>
    <property type="match status" value="1"/>
</dbReference>
<accession>A0A4P7W0B5</accession>
<dbReference type="InterPro" id="IPR008947">
    <property type="entry name" value="PLipase_C/P1_nuclease_dom_sf"/>
</dbReference>
<keyword evidence="5" id="KW-1015">Disulfide bond</keyword>
<dbReference type="GO" id="GO:0006308">
    <property type="term" value="P:DNA catabolic process"/>
    <property type="evidence" value="ECO:0007669"/>
    <property type="project" value="InterPro"/>
</dbReference>
<reference evidence="8" key="1">
    <citation type="submission" date="2019-02" db="EMBL/GenBank/DDBJ databases">
        <title>Isolation and identification of novel species under the genus Muribaculum.</title>
        <authorList>
            <person name="Miyake S."/>
            <person name="Ding Y."/>
            <person name="Low A."/>
            <person name="Soh M."/>
            <person name="Seedorf H."/>
        </authorList>
    </citation>
    <scope>NUCLEOTIDE SEQUENCE [LARGE SCALE GENOMIC DNA]</scope>
    <source>
        <strain evidence="8">H5</strain>
    </source>
</reference>
<evidence type="ECO:0000313" key="8">
    <source>
        <dbReference type="Proteomes" id="UP000297149"/>
    </source>
</evidence>
<dbReference type="GO" id="GO:0046872">
    <property type="term" value="F:metal ion binding"/>
    <property type="evidence" value="ECO:0007669"/>
    <property type="project" value="UniProtKB-KW"/>
</dbReference>
<keyword evidence="1" id="KW-0540">Nuclease</keyword>
<dbReference type="GO" id="GO:0004519">
    <property type="term" value="F:endonuclease activity"/>
    <property type="evidence" value="ECO:0007669"/>
    <property type="project" value="UniProtKB-KW"/>
</dbReference>
<evidence type="ECO:0000256" key="4">
    <source>
        <dbReference type="ARBA" id="ARBA00022801"/>
    </source>
</evidence>
<sequence>MKRSFISIFMSVAAISAFGWGQKGHDVTAFIAENHLTPTTRAAVDSLLEGRSMVYWANWLDNASHTPEYAYTKTWHYKNVDEGERYEEAQANPSGDAVTAIKAQIETLTGKDTPLNDSQLALKILVHVMGDLHQPLHMGHATDLGGNRTQVKYFGRDTNLHSVWDSSIPESAHKWSYTEWQNQIDRVPETVEAEIISGTIDDWAKQTIEICDDVYKAFPVGSKISYNEVAEWTPVVENQFLNGGLRLAHVLNLIFDPAYRSSSTSTIVR</sequence>
<evidence type="ECO:0000256" key="6">
    <source>
        <dbReference type="ARBA" id="ARBA00023180"/>
    </source>
</evidence>
<evidence type="ECO:0000313" key="7">
    <source>
        <dbReference type="EMBL" id="QCD41162.1"/>
    </source>
</evidence>
<proteinExistence type="predicted"/>
<dbReference type="GO" id="GO:0016788">
    <property type="term" value="F:hydrolase activity, acting on ester bonds"/>
    <property type="evidence" value="ECO:0007669"/>
    <property type="project" value="InterPro"/>
</dbReference>
<dbReference type="KEGG" id="ddb:E7747_01855"/>
<evidence type="ECO:0000256" key="2">
    <source>
        <dbReference type="ARBA" id="ARBA00022723"/>
    </source>
</evidence>
<organism evidence="7 8">
    <name type="scientific">Duncaniella dubosii</name>
    <dbReference type="NCBI Taxonomy" id="2518971"/>
    <lineage>
        <taxon>Bacteria</taxon>
        <taxon>Pseudomonadati</taxon>
        <taxon>Bacteroidota</taxon>
        <taxon>Bacteroidia</taxon>
        <taxon>Bacteroidales</taxon>
        <taxon>Muribaculaceae</taxon>
        <taxon>Duncaniella</taxon>
    </lineage>
</organism>
<dbReference type="Pfam" id="PF02265">
    <property type="entry name" value="S1-P1_nuclease"/>
    <property type="match status" value="1"/>
</dbReference>
<keyword evidence="6" id="KW-0325">Glycoprotein</keyword>
<dbReference type="GO" id="GO:0003676">
    <property type="term" value="F:nucleic acid binding"/>
    <property type="evidence" value="ECO:0007669"/>
    <property type="project" value="InterPro"/>
</dbReference>
<evidence type="ECO:0000256" key="5">
    <source>
        <dbReference type="ARBA" id="ARBA00023157"/>
    </source>
</evidence>
<dbReference type="PANTHER" id="PTHR33146">
    <property type="entry name" value="ENDONUCLEASE 4"/>
    <property type="match status" value="1"/>
</dbReference>
<name>A0A4P7W0B5_9BACT</name>
<dbReference type="PANTHER" id="PTHR33146:SF26">
    <property type="entry name" value="ENDONUCLEASE 4"/>
    <property type="match status" value="1"/>
</dbReference>
<keyword evidence="2" id="KW-0479">Metal-binding</keyword>
<dbReference type="AlphaFoldDB" id="A0A4P7W0B5"/>
<evidence type="ECO:0000256" key="1">
    <source>
        <dbReference type="ARBA" id="ARBA00022722"/>
    </source>
</evidence>
<dbReference type="InterPro" id="IPR003154">
    <property type="entry name" value="S1/P1nuclease"/>
</dbReference>
<dbReference type="SUPFAM" id="SSF48537">
    <property type="entry name" value="Phospholipase C/P1 nuclease"/>
    <property type="match status" value="1"/>
</dbReference>
<gene>
    <name evidence="7" type="ORF">E7747_01855</name>
</gene>
<protein>
    <submittedName>
        <fullName evidence="7">S1/P1 Nuclease</fullName>
    </submittedName>
</protein>
<keyword evidence="8" id="KW-1185">Reference proteome</keyword>
<dbReference type="CDD" id="cd11010">
    <property type="entry name" value="S1-P1_nuclease"/>
    <property type="match status" value="1"/>
</dbReference>